<gene>
    <name evidence="2" type="ORF">g.58494</name>
</gene>
<dbReference type="AlphaFoldDB" id="A0A1B6I0I8"/>
<evidence type="ECO:0000256" key="1">
    <source>
        <dbReference type="SAM" id="MobiDB-lite"/>
    </source>
</evidence>
<evidence type="ECO:0000313" key="2">
    <source>
        <dbReference type="EMBL" id="JAS80436.1"/>
    </source>
</evidence>
<organism evidence="2">
    <name type="scientific">Homalodisca liturata</name>
    <dbReference type="NCBI Taxonomy" id="320908"/>
    <lineage>
        <taxon>Eukaryota</taxon>
        <taxon>Metazoa</taxon>
        <taxon>Ecdysozoa</taxon>
        <taxon>Arthropoda</taxon>
        <taxon>Hexapoda</taxon>
        <taxon>Insecta</taxon>
        <taxon>Pterygota</taxon>
        <taxon>Neoptera</taxon>
        <taxon>Paraneoptera</taxon>
        <taxon>Hemiptera</taxon>
        <taxon>Auchenorrhyncha</taxon>
        <taxon>Membracoidea</taxon>
        <taxon>Cicadellidae</taxon>
        <taxon>Cicadellinae</taxon>
        <taxon>Proconiini</taxon>
        <taxon>Homalodisca</taxon>
    </lineage>
</organism>
<feature type="compositionally biased region" description="Basic and acidic residues" evidence="1">
    <location>
        <begin position="24"/>
        <end position="37"/>
    </location>
</feature>
<accession>A0A1B6I0I8</accession>
<sequence>SKSAENRLSLYTEVLKMQMTSDSDIDKNAGSDKKIQVSDKGTTSSKNKHLEDKSYEKDIRFKTGRSKIQSKAGGGIPVERIVPQDIENFLKKDEMEMFAFSDLSDQETDEMCKKTVGDKLETTLTK</sequence>
<feature type="non-terminal residue" evidence="2">
    <location>
        <position position="126"/>
    </location>
</feature>
<name>A0A1B6I0I8_9HEMI</name>
<protein>
    <submittedName>
        <fullName evidence="2">Uncharacterized protein</fullName>
    </submittedName>
</protein>
<reference evidence="2" key="1">
    <citation type="submission" date="2015-11" db="EMBL/GenBank/DDBJ databases">
        <title>De novo transcriptome assembly of four potential Pierce s Disease insect vectors from Arizona vineyards.</title>
        <authorList>
            <person name="Tassone E.E."/>
        </authorList>
    </citation>
    <scope>NUCLEOTIDE SEQUENCE</scope>
</reference>
<proteinExistence type="predicted"/>
<feature type="region of interest" description="Disordered" evidence="1">
    <location>
        <begin position="21"/>
        <end position="56"/>
    </location>
</feature>
<dbReference type="EMBL" id="GECU01027270">
    <property type="protein sequence ID" value="JAS80436.1"/>
    <property type="molecule type" value="Transcribed_RNA"/>
</dbReference>
<feature type="non-terminal residue" evidence="2">
    <location>
        <position position="1"/>
    </location>
</feature>